<evidence type="ECO:0000313" key="1">
    <source>
        <dbReference type="EMBL" id="KAI4861113.1"/>
    </source>
</evidence>
<gene>
    <name evidence="1" type="ORF">F4820DRAFT_81406</name>
</gene>
<sequence>MSSLQNYTYTSSSSGKSTDEPSSMLDSVNEPLSVTDFPVVEPSKFSGYTNASSSGEVTNKSSSHIDDTDETLSLTNFPVIVPTKKLSTDSNASSSSGKFADKLSSYIDSTDEPLSLTIFPVMAPSTMFSKYIDTSSSSGKFTKTSASSGGLINNSLSIMDITDEPSSSLVDYSAMVPSKRFSSNTRFEKFTLFPNLPAEIRLMIWKLAIDDACVAEPAVCAYQLPGGTAGSGSGSSKKVPCKMLATMHACRESRYEAKKAKYFEYDIDQQTGAWLRPCRPFCPKVDIIYIPFHIFTFSLTESDFPTFLRRNPRGASVNVWWCEECYDAGCLTCHECGQYALQLTTGLLREHKWNPSFLEDARRLASQDVDAREKPTTGNFGLMVQQAEGSGSYRMRTAHLRSGARLLEDMDDMRKTKMTVGKDRDWEFVMPVDFDFTVLRNGPWPY</sequence>
<reference evidence="1 2" key="1">
    <citation type="journal article" date="2022" name="New Phytol.">
        <title>Ecological generalism drives hyperdiversity of secondary metabolite gene clusters in xylarialean endophytes.</title>
        <authorList>
            <person name="Franco M.E.E."/>
            <person name="Wisecaver J.H."/>
            <person name="Arnold A.E."/>
            <person name="Ju Y.M."/>
            <person name="Slot J.C."/>
            <person name="Ahrendt S."/>
            <person name="Moore L.P."/>
            <person name="Eastman K.E."/>
            <person name="Scott K."/>
            <person name="Konkel Z."/>
            <person name="Mondo S.J."/>
            <person name="Kuo A."/>
            <person name="Hayes R.D."/>
            <person name="Haridas S."/>
            <person name="Andreopoulos B."/>
            <person name="Riley R."/>
            <person name="LaButti K."/>
            <person name="Pangilinan J."/>
            <person name="Lipzen A."/>
            <person name="Amirebrahimi M."/>
            <person name="Yan J."/>
            <person name="Adam C."/>
            <person name="Keymanesh K."/>
            <person name="Ng V."/>
            <person name="Louie K."/>
            <person name="Northen T."/>
            <person name="Drula E."/>
            <person name="Henrissat B."/>
            <person name="Hsieh H.M."/>
            <person name="Youens-Clark K."/>
            <person name="Lutzoni F."/>
            <person name="Miadlikowska J."/>
            <person name="Eastwood D.C."/>
            <person name="Hamelin R.C."/>
            <person name="Grigoriev I.V."/>
            <person name="U'Ren J.M."/>
        </authorList>
    </citation>
    <scope>NUCLEOTIDE SEQUENCE [LARGE SCALE GENOMIC DNA]</scope>
    <source>
        <strain evidence="1 2">CBS 119005</strain>
    </source>
</reference>
<dbReference type="EMBL" id="MU393562">
    <property type="protein sequence ID" value="KAI4861113.1"/>
    <property type="molecule type" value="Genomic_DNA"/>
</dbReference>
<evidence type="ECO:0000313" key="2">
    <source>
        <dbReference type="Proteomes" id="UP001497700"/>
    </source>
</evidence>
<keyword evidence="2" id="KW-1185">Reference proteome</keyword>
<proteinExistence type="predicted"/>
<organism evidence="1 2">
    <name type="scientific">Hypoxylon rubiginosum</name>
    <dbReference type="NCBI Taxonomy" id="110542"/>
    <lineage>
        <taxon>Eukaryota</taxon>
        <taxon>Fungi</taxon>
        <taxon>Dikarya</taxon>
        <taxon>Ascomycota</taxon>
        <taxon>Pezizomycotina</taxon>
        <taxon>Sordariomycetes</taxon>
        <taxon>Xylariomycetidae</taxon>
        <taxon>Xylariales</taxon>
        <taxon>Hypoxylaceae</taxon>
        <taxon>Hypoxylon</taxon>
    </lineage>
</organism>
<name>A0ACB9YP57_9PEZI</name>
<dbReference type="Proteomes" id="UP001497700">
    <property type="component" value="Unassembled WGS sequence"/>
</dbReference>
<accession>A0ACB9YP57</accession>
<protein>
    <submittedName>
        <fullName evidence="1">Uncharacterized protein</fullName>
    </submittedName>
</protein>
<comment type="caution">
    <text evidence="1">The sequence shown here is derived from an EMBL/GenBank/DDBJ whole genome shotgun (WGS) entry which is preliminary data.</text>
</comment>